<keyword evidence="2" id="KW-1185">Reference proteome</keyword>
<reference evidence="1" key="1">
    <citation type="journal article" date="2021" name="Environ. Microbiol.">
        <title>Gene family expansions and transcriptome signatures uncover fungal adaptations to wood decay.</title>
        <authorList>
            <person name="Hage H."/>
            <person name="Miyauchi S."/>
            <person name="Viragh M."/>
            <person name="Drula E."/>
            <person name="Min B."/>
            <person name="Chaduli D."/>
            <person name="Navarro D."/>
            <person name="Favel A."/>
            <person name="Norest M."/>
            <person name="Lesage-Meessen L."/>
            <person name="Balint B."/>
            <person name="Merenyi Z."/>
            <person name="de Eugenio L."/>
            <person name="Morin E."/>
            <person name="Martinez A.T."/>
            <person name="Baldrian P."/>
            <person name="Stursova M."/>
            <person name="Martinez M.J."/>
            <person name="Novotny C."/>
            <person name="Magnuson J.K."/>
            <person name="Spatafora J.W."/>
            <person name="Maurice S."/>
            <person name="Pangilinan J."/>
            <person name="Andreopoulos W."/>
            <person name="LaButti K."/>
            <person name="Hundley H."/>
            <person name="Na H."/>
            <person name="Kuo A."/>
            <person name="Barry K."/>
            <person name="Lipzen A."/>
            <person name="Henrissat B."/>
            <person name="Riley R."/>
            <person name="Ahrendt S."/>
            <person name="Nagy L.G."/>
            <person name="Grigoriev I.V."/>
            <person name="Martin F."/>
            <person name="Rosso M.N."/>
        </authorList>
    </citation>
    <scope>NUCLEOTIDE SEQUENCE</scope>
    <source>
        <strain evidence="1">CBS 384.51</strain>
    </source>
</reference>
<name>A0ACB8TX84_9APHY</name>
<evidence type="ECO:0000313" key="1">
    <source>
        <dbReference type="EMBL" id="KAI0086610.1"/>
    </source>
</evidence>
<gene>
    <name evidence="1" type="ORF">BDY19DRAFT_908052</name>
</gene>
<sequence>MSTIFQYPAYMTRQHSAPSNSRIEYRGEIQRLREANSELSTEAQELRERISYLENLAVSWADQYATSQHALADTQSRADNAINTWLVTRTWLDEAQASLTVTQRELADTRNELNQAKIERNQLQHALADQTRATTDAVNAERTARQEVASLNDRLVRVTPRWAELVDRVQNEAIGRQIAEQALAVERQQSHEARETVTQVIAEKVDLEANLEMVREKNVALVEQLQQIYNYLDSVESALSKSKILEGIINSSTASSTTSSPPSLTDSDNLTSSEPSPPTSPLPATDAEPFSQVELDSLTADLEEEGFILMGEDPEEITVPSFPPFVHNPPAVFDSETGLIKRQASSSHFPS</sequence>
<protein>
    <submittedName>
        <fullName evidence="1">Uncharacterized protein</fullName>
    </submittedName>
</protein>
<dbReference type="Proteomes" id="UP001055072">
    <property type="component" value="Unassembled WGS sequence"/>
</dbReference>
<accession>A0ACB8TX84</accession>
<evidence type="ECO:0000313" key="2">
    <source>
        <dbReference type="Proteomes" id="UP001055072"/>
    </source>
</evidence>
<organism evidence="1 2">
    <name type="scientific">Irpex rosettiformis</name>
    <dbReference type="NCBI Taxonomy" id="378272"/>
    <lineage>
        <taxon>Eukaryota</taxon>
        <taxon>Fungi</taxon>
        <taxon>Dikarya</taxon>
        <taxon>Basidiomycota</taxon>
        <taxon>Agaricomycotina</taxon>
        <taxon>Agaricomycetes</taxon>
        <taxon>Polyporales</taxon>
        <taxon>Irpicaceae</taxon>
        <taxon>Irpex</taxon>
    </lineage>
</organism>
<proteinExistence type="predicted"/>
<dbReference type="EMBL" id="MU274922">
    <property type="protein sequence ID" value="KAI0086610.1"/>
    <property type="molecule type" value="Genomic_DNA"/>
</dbReference>
<comment type="caution">
    <text evidence="1">The sequence shown here is derived from an EMBL/GenBank/DDBJ whole genome shotgun (WGS) entry which is preliminary data.</text>
</comment>